<evidence type="ECO:0000256" key="2">
    <source>
        <dbReference type="HAMAP-Rule" id="MF_00984"/>
    </source>
</evidence>
<dbReference type="PIRSF" id="PIRSF002070">
    <property type="entry name" value="SSB"/>
    <property type="match status" value="1"/>
</dbReference>
<evidence type="ECO:0000256" key="4">
    <source>
        <dbReference type="SAM" id="MobiDB-lite"/>
    </source>
</evidence>
<dbReference type="AlphaFoldDB" id="A0A1F5S403"/>
<evidence type="ECO:0000313" key="5">
    <source>
        <dbReference type="EMBL" id="OGF21415.1"/>
    </source>
</evidence>
<comment type="subunit">
    <text evidence="2">Homotetramer.</text>
</comment>
<proteinExistence type="inferred from homology"/>
<dbReference type="Proteomes" id="UP000177407">
    <property type="component" value="Unassembled WGS sequence"/>
</dbReference>
<protein>
    <recommendedName>
        <fullName evidence="2 3">Single-stranded DNA-binding protein</fullName>
        <shortName evidence="2">SSB</shortName>
    </recommendedName>
</protein>
<dbReference type="InterPro" id="IPR012340">
    <property type="entry name" value="NA-bd_OB-fold"/>
</dbReference>
<dbReference type="NCBIfam" id="TIGR00621">
    <property type="entry name" value="ssb"/>
    <property type="match status" value="1"/>
</dbReference>
<sequence>MNLNKAMIIGNLTRDPEVRTTPSGQSVASFSIATSRVWKNAEGQKQEAVEYHNIVAWGKLAEICGQYLNKGKKVYVEGRLQTRDWQGQDGVKKYRTEIITENMIMLDKAGGATGNATGGTSYSQPSRQNSPSSQPVEESLPEEEEEIKVENIPF</sequence>
<reference evidence="5 6" key="1">
    <citation type="journal article" date="2016" name="Nat. Commun.">
        <title>Thousands of microbial genomes shed light on interconnected biogeochemical processes in an aquifer system.</title>
        <authorList>
            <person name="Anantharaman K."/>
            <person name="Brown C.T."/>
            <person name="Hug L.A."/>
            <person name="Sharon I."/>
            <person name="Castelle C.J."/>
            <person name="Probst A.J."/>
            <person name="Thomas B.C."/>
            <person name="Singh A."/>
            <person name="Wilkins M.J."/>
            <person name="Karaoz U."/>
            <person name="Brodie E.L."/>
            <person name="Williams K.H."/>
            <person name="Hubbard S.S."/>
            <person name="Banfield J.F."/>
        </authorList>
    </citation>
    <scope>NUCLEOTIDE SEQUENCE [LARGE SCALE GENOMIC DNA]</scope>
</reference>
<dbReference type="HAMAP" id="MF_00984">
    <property type="entry name" value="SSB"/>
    <property type="match status" value="1"/>
</dbReference>
<keyword evidence="1 2" id="KW-0238">DNA-binding</keyword>
<comment type="caution">
    <text evidence="2">Lacks conserved residue(s) required for the propagation of feature annotation.</text>
</comment>
<dbReference type="GO" id="GO:0006260">
    <property type="term" value="P:DNA replication"/>
    <property type="evidence" value="ECO:0007669"/>
    <property type="project" value="InterPro"/>
</dbReference>
<dbReference type="CDD" id="cd04496">
    <property type="entry name" value="SSB_OBF"/>
    <property type="match status" value="1"/>
</dbReference>
<evidence type="ECO:0000256" key="1">
    <source>
        <dbReference type="ARBA" id="ARBA00023125"/>
    </source>
</evidence>
<dbReference type="EMBL" id="MFGA01000006">
    <property type="protein sequence ID" value="OGF21415.1"/>
    <property type="molecule type" value="Genomic_DNA"/>
</dbReference>
<accession>A0A1F5S403</accession>
<gene>
    <name evidence="5" type="ORF">A2257_00460</name>
</gene>
<evidence type="ECO:0000256" key="3">
    <source>
        <dbReference type="PIRNR" id="PIRNR002070"/>
    </source>
</evidence>
<dbReference type="InterPro" id="IPR000424">
    <property type="entry name" value="Primosome_PriB/ssb"/>
</dbReference>
<dbReference type="InterPro" id="IPR011344">
    <property type="entry name" value="ssDNA-bd"/>
</dbReference>
<dbReference type="GO" id="GO:0003697">
    <property type="term" value="F:single-stranded DNA binding"/>
    <property type="evidence" value="ECO:0007669"/>
    <property type="project" value="UniProtKB-UniRule"/>
</dbReference>
<name>A0A1F5S403_9BACT</name>
<feature type="region of interest" description="Disordered" evidence="4">
    <location>
        <begin position="110"/>
        <end position="154"/>
    </location>
</feature>
<dbReference type="PROSITE" id="PS50935">
    <property type="entry name" value="SSB"/>
    <property type="match status" value="1"/>
</dbReference>
<dbReference type="PANTHER" id="PTHR10302:SF27">
    <property type="entry name" value="SINGLE-STRANDED DNA-BINDING PROTEIN"/>
    <property type="match status" value="1"/>
</dbReference>
<organism evidence="5 6">
    <name type="scientific">Candidatus Falkowbacteria bacterium RIFOXYA2_FULL_38_12</name>
    <dbReference type="NCBI Taxonomy" id="1797993"/>
    <lineage>
        <taxon>Bacteria</taxon>
        <taxon>Candidatus Falkowiibacteriota</taxon>
    </lineage>
</organism>
<evidence type="ECO:0000313" key="6">
    <source>
        <dbReference type="Proteomes" id="UP000177407"/>
    </source>
</evidence>
<dbReference type="GO" id="GO:0009295">
    <property type="term" value="C:nucleoid"/>
    <property type="evidence" value="ECO:0007669"/>
    <property type="project" value="TreeGrafter"/>
</dbReference>
<dbReference type="Gene3D" id="2.40.50.140">
    <property type="entry name" value="Nucleic acid-binding proteins"/>
    <property type="match status" value="1"/>
</dbReference>
<feature type="compositionally biased region" description="Low complexity" evidence="4">
    <location>
        <begin position="118"/>
        <end position="138"/>
    </location>
</feature>
<dbReference type="Pfam" id="PF00436">
    <property type="entry name" value="SSB"/>
    <property type="match status" value="1"/>
</dbReference>
<dbReference type="SUPFAM" id="SSF50249">
    <property type="entry name" value="Nucleic acid-binding proteins"/>
    <property type="match status" value="1"/>
</dbReference>
<comment type="caution">
    <text evidence="5">The sequence shown here is derived from an EMBL/GenBank/DDBJ whole genome shotgun (WGS) entry which is preliminary data.</text>
</comment>
<dbReference type="PANTHER" id="PTHR10302">
    <property type="entry name" value="SINGLE-STRANDED DNA-BINDING PROTEIN"/>
    <property type="match status" value="1"/>
</dbReference>